<dbReference type="GeneID" id="31487107"/>
<dbReference type="GO" id="GO:0005829">
    <property type="term" value="C:cytosol"/>
    <property type="evidence" value="ECO:0007669"/>
    <property type="project" value="TreeGrafter"/>
</dbReference>
<dbReference type="PROSITE" id="PS00584">
    <property type="entry name" value="PFKB_KINASES_2"/>
    <property type="match status" value="1"/>
</dbReference>
<dbReference type="AlphaFoldDB" id="A0A9Q6K816"/>
<dbReference type="SUPFAM" id="SSF53613">
    <property type="entry name" value="Ribokinase-like"/>
    <property type="match status" value="1"/>
</dbReference>
<proteinExistence type="predicted"/>
<sequence>MQKRKGILALGNLLVDRTLVISDYPKETMLATISEMGLHCGGGCTNVLFNLSKLDPELSLFLSGAIGKDSEGQFILRQAKKHNVVLTAMLESDLPTSFTDVMINSQNGERTFFHYIGAMQQYDHQTVTSIDCNAKIAHIAYLPLLPALLDVSKLVKTLTVLKEKGFLISIDLVSCENKQIFKNVIRPILSYVDFVIINDVEAKILTEQVNIASTEKELVTTAKAIMQLGVKKAVIVHSPKYAVACDLLGNIVTVPSYWVEKDKILSTLGAGDAFCSGILYGLHQNLPLQKTLQLGHGLAYFNLFSLSATEGAVSYVKLKDFIRTKETMQNT</sequence>
<dbReference type="PANTHER" id="PTHR10584">
    <property type="entry name" value="SUGAR KINASE"/>
    <property type="match status" value="1"/>
</dbReference>
<organism evidence="4 5">
    <name type="scientific">Histophilus somni</name>
    <name type="common">Haemophilus somnus</name>
    <dbReference type="NCBI Taxonomy" id="731"/>
    <lineage>
        <taxon>Bacteria</taxon>
        <taxon>Pseudomonadati</taxon>
        <taxon>Pseudomonadota</taxon>
        <taxon>Gammaproteobacteria</taxon>
        <taxon>Pasteurellales</taxon>
        <taxon>Pasteurellaceae</taxon>
        <taxon>Histophilus</taxon>
    </lineage>
</organism>
<dbReference type="RefSeq" id="WP_012341633.1">
    <property type="nucleotide sequence ID" value="NZ_CP018802.1"/>
</dbReference>
<dbReference type="Pfam" id="PF00294">
    <property type="entry name" value="PfkB"/>
    <property type="match status" value="1"/>
</dbReference>
<dbReference type="Proteomes" id="UP000595373">
    <property type="component" value="Chromosome"/>
</dbReference>
<dbReference type="CDD" id="cd01168">
    <property type="entry name" value="adenosine_kinase"/>
    <property type="match status" value="1"/>
</dbReference>
<dbReference type="InterPro" id="IPR002173">
    <property type="entry name" value="Carboh/pur_kinase_PfkB_CS"/>
</dbReference>
<evidence type="ECO:0000259" key="3">
    <source>
        <dbReference type="Pfam" id="PF00294"/>
    </source>
</evidence>
<dbReference type="PANTHER" id="PTHR10584:SF166">
    <property type="entry name" value="RIBOKINASE"/>
    <property type="match status" value="1"/>
</dbReference>
<evidence type="ECO:0000256" key="1">
    <source>
        <dbReference type="ARBA" id="ARBA00022679"/>
    </source>
</evidence>
<keyword evidence="1" id="KW-0808">Transferase</keyword>
<evidence type="ECO:0000313" key="5">
    <source>
        <dbReference type="Proteomes" id="UP000595373"/>
    </source>
</evidence>
<dbReference type="OrthoDB" id="9813569at2"/>
<name>A0A9Q6K816_HISSO</name>
<keyword evidence="2 4" id="KW-0418">Kinase</keyword>
<keyword evidence="5" id="KW-1185">Reference proteome</keyword>
<evidence type="ECO:0000256" key="2">
    <source>
        <dbReference type="ARBA" id="ARBA00022777"/>
    </source>
</evidence>
<dbReference type="Gene3D" id="3.40.1190.20">
    <property type="match status" value="1"/>
</dbReference>
<accession>A0A9Q6K816</accession>
<feature type="domain" description="Carbohydrate kinase PfkB" evidence="3">
    <location>
        <begin position="10"/>
        <end position="309"/>
    </location>
</feature>
<evidence type="ECO:0000313" key="4">
    <source>
        <dbReference type="EMBL" id="QQF81896.1"/>
    </source>
</evidence>
<reference evidence="4 5" key="1">
    <citation type="submission" date="2020-12" db="EMBL/GenBank/DDBJ databases">
        <title>ASc-MMNZ-VFA-070.</title>
        <authorList>
            <person name="Schryvers A."/>
            <person name="Mostafa Nazari M."/>
            <person name="Farshchi Andisi V."/>
            <person name="Timsit E."/>
            <person name="Walter Morck D."/>
        </authorList>
    </citation>
    <scope>NUCLEOTIDE SEQUENCE [LARGE SCALE GENOMIC DNA]</scope>
    <source>
        <strain evidence="4 5">ASc-MMNZ-VFA-070</strain>
    </source>
</reference>
<dbReference type="InterPro" id="IPR029056">
    <property type="entry name" value="Ribokinase-like"/>
</dbReference>
<protein>
    <submittedName>
        <fullName evidence="4">Adenosine kinase</fullName>
    </submittedName>
</protein>
<dbReference type="EMBL" id="CP066558">
    <property type="protein sequence ID" value="QQF81896.1"/>
    <property type="molecule type" value="Genomic_DNA"/>
</dbReference>
<dbReference type="GO" id="GO:0016301">
    <property type="term" value="F:kinase activity"/>
    <property type="evidence" value="ECO:0007669"/>
    <property type="project" value="UniProtKB-KW"/>
</dbReference>
<dbReference type="InterPro" id="IPR011611">
    <property type="entry name" value="PfkB_dom"/>
</dbReference>
<gene>
    <name evidence="4" type="ORF">JFL49_07455</name>
</gene>